<dbReference type="Pfam" id="PF15595">
    <property type="entry name" value="Imm51"/>
    <property type="match status" value="1"/>
</dbReference>
<gene>
    <name evidence="1" type="ORF">PROPAUS_2731</name>
</gene>
<dbReference type="Pfam" id="PF15428">
    <property type="entry name" value="Imm26"/>
    <property type="match status" value="1"/>
</dbReference>
<sequence>MVVRFGEGDWFGLPVKGGGWALGVIARRRPRSSALLGYFFGPRRPEPPVLADAEGLTAEDAVFVCIFGYLGFKKEQWLVLGKLEGWDRDAWPMPVFIQATKGSIRASRIYYDQDDPAKEIRRELIRPGEPADGPESGSFGHVAVSIRLGNLLPGVGRWPDVVEYPPPRQVPTGLVARLSSPDPDAGDDQGCLTIQAGACLKEVFATRADEGAEGSGYDWAALTRVLIDERAPELVDLVELDPDAQELLVFSTDMKALKKLKILLEQLANDPSQARSLFSRAELE</sequence>
<accession>A0A383SBS3</accession>
<keyword evidence="2" id="KW-1185">Reference proteome</keyword>
<name>A0A383SBS3_9ACTN</name>
<protein>
    <submittedName>
        <fullName evidence="1">Immunity protein 51</fullName>
    </submittedName>
</protein>
<dbReference type="InterPro" id="IPR028956">
    <property type="entry name" value="Imm51"/>
</dbReference>
<organism evidence="1 2">
    <name type="scientific">Propionibacterium australiense</name>
    <dbReference type="NCBI Taxonomy" id="119981"/>
    <lineage>
        <taxon>Bacteria</taxon>
        <taxon>Bacillati</taxon>
        <taxon>Actinomycetota</taxon>
        <taxon>Actinomycetes</taxon>
        <taxon>Propionibacteriales</taxon>
        <taxon>Propionibacteriaceae</taxon>
        <taxon>Propionibacterium</taxon>
    </lineage>
</organism>
<dbReference type="AlphaFoldDB" id="A0A383SBS3"/>
<evidence type="ECO:0000313" key="2">
    <source>
        <dbReference type="Proteomes" id="UP000263928"/>
    </source>
</evidence>
<proteinExistence type="predicted"/>
<evidence type="ECO:0000313" key="1">
    <source>
        <dbReference type="EMBL" id="SYZ34676.1"/>
    </source>
</evidence>
<dbReference type="Proteomes" id="UP000263928">
    <property type="component" value="Unassembled WGS sequence"/>
</dbReference>
<dbReference type="InterPro" id="IPR029278">
    <property type="entry name" value="Imm26"/>
</dbReference>
<reference evidence="2" key="1">
    <citation type="submission" date="2018-08" db="EMBL/GenBank/DDBJ databases">
        <authorList>
            <person name="Hornung B."/>
        </authorList>
    </citation>
    <scope>NUCLEOTIDE SEQUENCE [LARGE SCALE GENOMIC DNA]</scope>
</reference>
<dbReference type="RefSeq" id="WP_126464165.1">
    <property type="nucleotide sequence ID" value="NZ_LR134442.1"/>
</dbReference>
<dbReference type="EMBL" id="UNQJ01000044">
    <property type="protein sequence ID" value="SYZ34676.1"/>
    <property type="molecule type" value="Genomic_DNA"/>
</dbReference>